<dbReference type="Proteomes" id="UP000306888">
    <property type="component" value="Unassembled WGS sequence"/>
</dbReference>
<proteinExistence type="predicted"/>
<dbReference type="EMBL" id="SRYR01000001">
    <property type="protein sequence ID" value="TGY43719.1"/>
    <property type="molecule type" value="Genomic_DNA"/>
</dbReference>
<dbReference type="AlphaFoldDB" id="A0A4S2DN09"/>
<feature type="transmembrane region" description="Helical" evidence="1">
    <location>
        <begin position="118"/>
        <end position="138"/>
    </location>
</feature>
<keyword evidence="3" id="KW-1185">Reference proteome</keyword>
<dbReference type="PANTHER" id="PTHR37305">
    <property type="entry name" value="INTEGRAL MEMBRANE PROTEIN-RELATED"/>
    <property type="match status" value="1"/>
</dbReference>
<dbReference type="RefSeq" id="WP_136004324.1">
    <property type="nucleotide sequence ID" value="NZ_SRYR01000001.1"/>
</dbReference>
<feature type="transmembrane region" description="Helical" evidence="1">
    <location>
        <begin position="17"/>
        <end position="36"/>
    </location>
</feature>
<dbReference type="Pfam" id="PF12679">
    <property type="entry name" value="ABC2_membrane_2"/>
    <property type="match status" value="1"/>
</dbReference>
<keyword evidence="1" id="KW-1133">Transmembrane helix</keyword>
<keyword evidence="1" id="KW-0812">Transmembrane</keyword>
<keyword evidence="1" id="KW-0472">Membrane</keyword>
<gene>
    <name evidence="2" type="ORF">E5347_02585</name>
</gene>
<dbReference type="OrthoDB" id="66636at2"/>
<protein>
    <submittedName>
        <fullName evidence="2">ABC transporter permease</fullName>
    </submittedName>
</protein>
<feature type="transmembrane region" description="Helical" evidence="1">
    <location>
        <begin position="158"/>
        <end position="178"/>
    </location>
</feature>
<dbReference type="GO" id="GO:0140359">
    <property type="term" value="F:ABC-type transporter activity"/>
    <property type="evidence" value="ECO:0007669"/>
    <property type="project" value="InterPro"/>
</dbReference>
<reference evidence="2 3" key="1">
    <citation type="submission" date="2019-04" db="EMBL/GenBank/DDBJ databases">
        <title>Microbes associate with the intestines of laboratory mice.</title>
        <authorList>
            <person name="Navarre W."/>
            <person name="Wong E."/>
            <person name="Huang K."/>
            <person name="Tropini C."/>
            <person name="Ng K."/>
            <person name="Yu B."/>
        </authorList>
    </citation>
    <scope>NUCLEOTIDE SEQUENCE [LARGE SCALE GENOMIC DNA]</scope>
    <source>
        <strain evidence="2 3">NM50_B9-20</strain>
    </source>
</reference>
<feature type="transmembrane region" description="Helical" evidence="1">
    <location>
        <begin position="74"/>
        <end position="97"/>
    </location>
</feature>
<accession>A0A4S2DN09</accession>
<dbReference type="GO" id="GO:0005886">
    <property type="term" value="C:plasma membrane"/>
    <property type="evidence" value="ECO:0007669"/>
    <property type="project" value="UniProtKB-SubCell"/>
</dbReference>
<evidence type="ECO:0000256" key="1">
    <source>
        <dbReference type="SAM" id="Phobius"/>
    </source>
</evidence>
<sequence>MISIPLLKREIKSNYKLFIIFAAVLTMYISVIIPMFDPEIGNALAEFEKAMPEMMAAFGMNNPGTTLIEFMNSYLFGFLFIVFPMIFEIIIANKLIARYVDRGSMAYLLATPNKRSKIAVTQGVFLLLAVGALVLFITVASITSSQIYFPGDLDINKFLLMTFGLYCLHIAISGLGFFASSISNDTKLSYSISAGIPIGFFIIQLLGNMGGKLENFKYFTIFSLYDTNKLINGEVSGTYMILILLGIGILLYIIGILRFSKRDLPL</sequence>
<organism evidence="2 3">
    <name type="scientific">Clostridium sartagoforme</name>
    <dbReference type="NCBI Taxonomy" id="84031"/>
    <lineage>
        <taxon>Bacteria</taxon>
        <taxon>Bacillati</taxon>
        <taxon>Bacillota</taxon>
        <taxon>Clostridia</taxon>
        <taxon>Eubacteriales</taxon>
        <taxon>Clostridiaceae</taxon>
        <taxon>Clostridium</taxon>
    </lineage>
</organism>
<evidence type="ECO:0000313" key="2">
    <source>
        <dbReference type="EMBL" id="TGY43719.1"/>
    </source>
</evidence>
<dbReference type="PANTHER" id="PTHR37305:SF2">
    <property type="entry name" value="BACITRACIN TRANSPORT PERMEASE PROTEIN BCRB"/>
    <property type="match status" value="1"/>
</dbReference>
<comment type="caution">
    <text evidence="2">The sequence shown here is derived from an EMBL/GenBank/DDBJ whole genome shotgun (WGS) entry which is preliminary data.</text>
</comment>
<feature type="transmembrane region" description="Helical" evidence="1">
    <location>
        <begin position="190"/>
        <end position="207"/>
    </location>
</feature>
<feature type="transmembrane region" description="Helical" evidence="1">
    <location>
        <begin position="239"/>
        <end position="259"/>
    </location>
</feature>
<evidence type="ECO:0000313" key="3">
    <source>
        <dbReference type="Proteomes" id="UP000306888"/>
    </source>
</evidence>
<name>A0A4S2DN09_9CLOT</name>